<reference evidence="1" key="2">
    <citation type="submission" date="2021-04" db="EMBL/GenBank/DDBJ databases">
        <authorList>
            <person name="Gilroy R."/>
        </authorList>
    </citation>
    <scope>NUCLEOTIDE SEQUENCE</scope>
    <source>
        <strain evidence="1">CHK165-2605</strain>
    </source>
</reference>
<accession>A0A9D2P681</accession>
<evidence type="ECO:0000313" key="1">
    <source>
        <dbReference type="EMBL" id="HJC44227.1"/>
    </source>
</evidence>
<name>A0A9D2P681_9FIRM</name>
<dbReference type="AlphaFoldDB" id="A0A9D2P681"/>
<organism evidence="1 2">
    <name type="scientific">Candidatus Mediterraneibacter gallistercoris</name>
    <dbReference type="NCBI Taxonomy" id="2838671"/>
    <lineage>
        <taxon>Bacteria</taxon>
        <taxon>Bacillati</taxon>
        <taxon>Bacillota</taxon>
        <taxon>Clostridia</taxon>
        <taxon>Lachnospirales</taxon>
        <taxon>Lachnospiraceae</taxon>
        <taxon>Mediterraneibacter</taxon>
    </lineage>
</organism>
<comment type="caution">
    <text evidence="1">The sequence shown here is derived from an EMBL/GenBank/DDBJ whole genome shotgun (WGS) entry which is preliminary data.</text>
</comment>
<gene>
    <name evidence="1" type="ORF">H9756_11230</name>
</gene>
<reference evidence="1" key="1">
    <citation type="journal article" date="2021" name="PeerJ">
        <title>Extensive microbial diversity within the chicken gut microbiome revealed by metagenomics and culture.</title>
        <authorList>
            <person name="Gilroy R."/>
            <person name="Ravi A."/>
            <person name="Getino M."/>
            <person name="Pursley I."/>
            <person name="Horton D.L."/>
            <person name="Alikhan N.F."/>
            <person name="Baker D."/>
            <person name="Gharbi K."/>
            <person name="Hall N."/>
            <person name="Watson M."/>
            <person name="Adriaenssens E.M."/>
            <person name="Foster-Nyarko E."/>
            <person name="Jarju S."/>
            <person name="Secka A."/>
            <person name="Antonio M."/>
            <person name="Oren A."/>
            <person name="Chaudhuri R.R."/>
            <person name="La Ragione R."/>
            <person name="Hildebrand F."/>
            <person name="Pallen M.J."/>
        </authorList>
    </citation>
    <scope>NUCLEOTIDE SEQUENCE</scope>
    <source>
        <strain evidence="1">CHK165-2605</strain>
    </source>
</reference>
<sequence length="76" mass="9156">MKPDSRENLIQNLKDAGCCEEMIHDFMEHFDEKDIDRQIAMLELHRDELLDNVHSEERKISCLDYLLYQIKKDYIA</sequence>
<dbReference type="EMBL" id="DWWI01000233">
    <property type="protein sequence ID" value="HJC44227.1"/>
    <property type="molecule type" value="Genomic_DNA"/>
</dbReference>
<dbReference type="Proteomes" id="UP000823895">
    <property type="component" value="Unassembled WGS sequence"/>
</dbReference>
<protein>
    <submittedName>
        <fullName evidence="1">Uncharacterized protein</fullName>
    </submittedName>
</protein>
<evidence type="ECO:0000313" key="2">
    <source>
        <dbReference type="Proteomes" id="UP000823895"/>
    </source>
</evidence>
<proteinExistence type="predicted"/>